<organism evidence="1 2">
    <name type="scientific">Rhizophagus irregularis (strain DAOM 197198w)</name>
    <name type="common">Glomus intraradices</name>
    <dbReference type="NCBI Taxonomy" id="1432141"/>
    <lineage>
        <taxon>Eukaryota</taxon>
        <taxon>Fungi</taxon>
        <taxon>Fungi incertae sedis</taxon>
        <taxon>Mucoromycota</taxon>
        <taxon>Glomeromycotina</taxon>
        <taxon>Glomeromycetes</taxon>
        <taxon>Glomerales</taxon>
        <taxon>Glomeraceae</taxon>
        <taxon>Rhizophagus</taxon>
    </lineage>
</organism>
<evidence type="ECO:0000313" key="1">
    <source>
        <dbReference type="EMBL" id="EXX56411.1"/>
    </source>
</evidence>
<dbReference type="OrthoDB" id="2417500at2759"/>
<name>A0A015KAA5_RHIIW</name>
<gene>
    <name evidence="1" type="ORF">RirG_216470</name>
</gene>
<sequence length="176" mass="20674">MHDQKIKLWKKFEETFPNGMKKISFMGQLANCSNIKYRDNIGGFCLTGNDYGYIPFESLIAIACNTFLQKDQLNSVLQKIDALKRHLRRDYYEKELVVNADGTTKHDSCISHCLPYAFGNCLENHNSQCLECDQFFEFFEFMHLHIKKDQIAILEKNKKHLQYYLAHSTQKIYLNS</sequence>
<dbReference type="EMBL" id="JEMT01027736">
    <property type="protein sequence ID" value="EXX56411.1"/>
    <property type="molecule type" value="Genomic_DNA"/>
</dbReference>
<keyword evidence="2" id="KW-1185">Reference proteome</keyword>
<dbReference type="Proteomes" id="UP000022910">
    <property type="component" value="Unassembled WGS sequence"/>
</dbReference>
<proteinExistence type="predicted"/>
<evidence type="ECO:0000313" key="2">
    <source>
        <dbReference type="Proteomes" id="UP000022910"/>
    </source>
</evidence>
<comment type="caution">
    <text evidence="1">The sequence shown here is derived from an EMBL/GenBank/DDBJ whole genome shotgun (WGS) entry which is preliminary data.</text>
</comment>
<dbReference type="HOGENOM" id="CLU_090745_0_0_1"/>
<reference evidence="1 2" key="1">
    <citation type="submission" date="2014-02" db="EMBL/GenBank/DDBJ databases">
        <title>Single nucleus genome sequencing reveals high similarity among nuclei of an endomycorrhizal fungus.</title>
        <authorList>
            <person name="Lin K."/>
            <person name="Geurts R."/>
            <person name="Zhang Z."/>
            <person name="Limpens E."/>
            <person name="Saunders D.G."/>
            <person name="Mu D."/>
            <person name="Pang E."/>
            <person name="Cao H."/>
            <person name="Cha H."/>
            <person name="Lin T."/>
            <person name="Zhou Q."/>
            <person name="Shang Y."/>
            <person name="Li Y."/>
            <person name="Ivanov S."/>
            <person name="Sharma T."/>
            <person name="Velzen R.V."/>
            <person name="Ruijter N.D."/>
            <person name="Aanen D.K."/>
            <person name="Win J."/>
            <person name="Kamoun S."/>
            <person name="Bisseling T."/>
            <person name="Huang S."/>
        </authorList>
    </citation>
    <scope>NUCLEOTIDE SEQUENCE [LARGE SCALE GENOMIC DNA]</scope>
    <source>
        <strain evidence="2">DAOM197198w</strain>
    </source>
</reference>
<accession>A0A015KAA5</accession>
<protein>
    <submittedName>
        <fullName evidence="1">Uncharacterized protein</fullName>
    </submittedName>
</protein>
<dbReference type="AlphaFoldDB" id="A0A015KAA5"/>